<dbReference type="AlphaFoldDB" id="A0AAV7JY90"/>
<sequence length="477" mass="55385">MLVFICNEKETKSCLNRAILCHAVKRNFGGVSCVDTVSVFNEQVQLPEGHGEGPDSSPLGLIRANLTNLSRSYHDETRYLLLLTENYAALNILLRSPDLWPKQQDIRNIRVIFGSSFPCDQEYSAVCRNINRIKVCMESGKTIILLNLENLYESLYDALNQYYMEMNNQRYVDLGLGTHRMKCRIDKDFKLIVVADKETVQERFPTPLINRLEKHFLTMSTVLSKDTDNVRISGHLTEWAKKFSIIDKNQFRFKERDCFIGYQSDTPSCIVFHVTQEYQHYTDSDRDADSSTILKRCQTLLLRMATTDAVVRVKNSLLSEKSDELIDEYFKLGLGSLEEYLLKVMDDKCNNRLRAHLTLMTTHSRIMTDKDVDELKAKLSRNRNNNPVEITYLSLHQFQTEQQYSREIQKFLRGRLLITCKKILLVQCERGSDNAKLITCARLKTLDELKDWIERDGECQDEIFIVFLILLKREAHG</sequence>
<dbReference type="PANTHER" id="PTHR22605">
    <property type="entry name" value="RZ-TYPE DOMAIN-CONTAINING PROTEIN"/>
    <property type="match status" value="1"/>
</dbReference>
<organism evidence="1 2">
    <name type="scientific">Oopsacas minuta</name>
    <dbReference type="NCBI Taxonomy" id="111878"/>
    <lineage>
        <taxon>Eukaryota</taxon>
        <taxon>Metazoa</taxon>
        <taxon>Porifera</taxon>
        <taxon>Hexactinellida</taxon>
        <taxon>Hexasterophora</taxon>
        <taxon>Lyssacinosida</taxon>
        <taxon>Leucopsacidae</taxon>
        <taxon>Oopsacas</taxon>
    </lineage>
</organism>
<gene>
    <name evidence="1" type="ORF">LOD99_11480</name>
</gene>
<evidence type="ECO:0000313" key="2">
    <source>
        <dbReference type="Proteomes" id="UP001165289"/>
    </source>
</evidence>
<dbReference type="GO" id="GO:0004842">
    <property type="term" value="F:ubiquitin-protein transferase activity"/>
    <property type="evidence" value="ECO:0007669"/>
    <property type="project" value="InterPro"/>
</dbReference>
<reference evidence="1 2" key="1">
    <citation type="journal article" date="2023" name="BMC Biol.">
        <title>The compact genome of the sponge Oopsacas minuta (Hexactinellida) is lacking key metazoan core genes.</title>
        <authorList>
            <person name="Santini S."/>
            <person name="Schenkelaars Q."/>
            <person name="Jourda C."/>
            <person name="Duchesne M."/>
            <person name="Belahbib H."/>
            <person name="Rocher C."/>
            <person name="Selva M."/>
            <person name="Riesgo A."/>
            <person name="Vervoort M."/>
            <person name="Leys S.P."/>
            <person name="Kodjabachian L."/>
            <person name="Le Bivic A."/>
            <person name="Borchiellini C."/>
            <person name="Claverie J.M."/>
            <person name="Renard E."/>
        </authorList>
    </citation>
    <scope>NUCLEOTIDE SEQUENCE [LARGE SCALE GENOMIC DNA]</scope>
    <source>
        <strain evidence="1">SPO-2</strain>
    </source>
</reference>
<proteinExistence type="predicted"/>
<name>A0AAV7JY90_9METZ</name>
<feature type="non-terminal residue" evidence="1">
    <location>
        <position position="477"/>
    </location>
</feature>
<dbReference type="PANTHER" id="PTHR22605:SF16">
    <property type="entry name" value="E3 UBIQUITIN-PROTEIN LIGASE RNF213"/>
    <property type="match status" value="1"/>
</dbReference>
<dbReference type="EMBL" id="JAKMXF010000254">
    <property type="protein sequence ID" value="KAI6653871.1"/>
    <property type="molecule type" value="Genomic_DNA"/>
</dbReference>
<dbReference type="Proteomes" id="UP001165289">
    <property type="component" value="Unassembled WGS sequence"/>
</dbReference>
<dbReference type="GO" id="GO:0016887">
    <property type="term" value="F:ATP hydrolysis activity"/>
    <property type="evidence" value="ECO:0007669"/>
    <property type="project" value="InterPro"/>
</dbReference>
<protein>
    <submittedName>
        <fullName evidence="1">E3 ubiquitin-protein ligase</fullName>
    </submittedName>
</protein>
<dbReference type="InterPro" id="IPR031248">
    <property type="entry name" value="RNF213"/>
</dbReference>
<evidence type="ECO:0000313" key="1">
    <source>
        <dbReference type="EMBL" id="KAI6653871.1"/>
    </source>
</evidence>
<keyword evidence="2" id="KW-1185">Reference proteome</keyword>
<accession>A0AAV7JY90</accession>
<comment type="caution">
    <text evidence="1">The sequence shown here is derived from an EMBL/GenBank/DDBJ whole genome shotgun (WGS) entry which is preliminary data.</text>
</comment>